<evidence type="ECO:0000313" key="2">
    <source>
        <dbReference type="EMBL" id="GAA0261510.1"/>
    </source>
</evidence>
<reference evidence="2 3" key="1">
    <citation type="journal article" date="2019" name="Int. J. Syst. Evol. Microbiol.">
        <title>The Global Catalogue of Microorganisms (GCM) 10K type strain sequencing project: providing services to taxonomists for standard genome sequencing and annotation.</title>
        <authorList>
            <consortium name="The Broad Institute Genomics Platform"/>
            <consortium name="The Broad Institute Genome Sequencing Center for Infectious Disease"/>
            <person name="Wu L."/>
            <person name="Ma J."/>
        </authorList>
    </citation>
    <scope>NUCLEOTIDE SEQUENCE [LARGE SCALE GENOMIC DNA]</scope>
    <source>
        <strain evidence="2 3">JCM 10425</strain>
    </source>
</reference>
<feature type="compositionally biased region" description="Basic and acidic residues" evidence="1">
    <location>
        <begin position="105"/>
        <end position="118"/>
    </location>
</feature>
<evidence type="ECO:0000313" key="3">
    <source>
        <dbReference type="Proteomes" id="UP001500967"/>
    </source>
</evidence>
<gene>
    <name evidence="2" type="ORF">GCM10009539_53910</name>
</gene>
<protein>
    <submittedName>
        <fullName evidence="2">Uncharacterized protein</fullName>
    </submittedName>
</protein>
<comment type="caution">
    <text evidence="2">The sequence shown here is derived from an EMBL/GenBank/DDBJ whole genome shotgun (WGS) entry which is preliminary data.</text>
</comment>
<organism evidence="2 3">
    <name type="scientific">Cryptosporangium japonicum</name>
    <dbReference type="NCBI Taxonomy" id="80872"/>
    <lineage>
        <taxon>Bacteria</taxon>
        <taxon>Bacillati</taxon>
        <taxon>Actinomycetota</taxon>
        <taxon>Actinomycetes</taxon>
        <taxon>Cryptosporangiales</taxon>
        <taxon>Cryptosporangiaceae</taxon>
        <taxon>Cryptosporangium</taxon>
    </lineage>
</organism>
<feature type="region of interest" description="Disordered" evidence="1">
    <location>
        <begin position="1"/>
        <end position="128"/>
    </location>
</feature>
<feature type="compositionally biased region" description="Low complexity" evidence="1">
    <location>
        <begin position="1"/>
        <end position="11"/>
    </location>
</feature>
<name>A0ABN0UU19_9ACTN</name>
<feature type="compositionally biased region" description="Polar residues" evidence="1">
    <location>
        <begin position="73"/>
        <end position="95"/>
    </location>
</feature>
<sequence length="194" mass="21744">MPRGGVVFVVGRGWGGGVEARGQYAEDDEGRHDGDHHRYQQDDHAETGERGSRHHGPSRPDARPRRVARPETGPTSCGGTHTSPRYGTRLSASRTNEAEPPAESTTERDRTPRGRSAYEDTAALERPPNLDELSQHIQHEARFAELWVSQVRIRRCHVHGLDLSTREAMWRLPAGQGTFTGLTLHKRSRPNYTE</sequence>
<dbReference type="EMBL" id="BAAAGX010000020">
    <property type="protein sequence ID" value="GAA0261510.1"/>
    <property type="molecule type" value="Genomic_DNA"/>
</dbReference>
<keyword evidence="3" id="KW-1185">Reference proteome</keyword>
<proteinExistence type="predicted"/>
<evidence type="ECO:0000256" key="1">
    <source>
        <dbReference type="SAM" id="MobiDB-lite"/>
    </source>
</evidence>
<feature type="compositionally biased region" description="Basic and acidic residues" evidence="1">
    <location>
        <begin position="29"/>
        <end position="51"/>
    </location>
</feature>
<accession>A0ABN0UU19</accession>
<dbReference type="Proteomes" id="UP001500967">
    <property type="component" value="Unassembled WGS sequence"/>
</dbReference>